<dbReference type="Gene3D" id="2.120.10.30">
    <property type="entry name" value="TolB, C-terminal domain"/>
    <property type="match status" value="1"/>
</dbReference>
<dbReference type="InterPro" id="IPR011042">
    <property type="entry name" value="6-blade_b-propeller_TolB-like"/>
</dbReference>
<name>A0A367GPZ3_9SPHI</name>
<accession>A0A367GPZ3</accession>
<dbReference type="InterPro" id="IPR052918">
    <property type="entry name" value="Motility_Chemotaxis_Reg"/>
</dbReference>
<dbReference type="PANTHER" id="PTHR35580:SF1">
    <property type="entry name" value="PHYTASE-LIKE DOMAIN-CONTAINING PROTEIN"/>
    <property type="match status" value="1"/>
</dbReference>
<dbReference type="OrthoDB" id="863479at2"/>
<dbReference type="EMBL" id="QGDC01000003">
    <property type="protein sequence ID" value="RCH55527.1"/>
    <property type="molecule type" value="Genomic_DNA"/>
</dbReference>
<gene>
    <name evidence="1" type="ORF">DJ568_06445</name>
</gene>
<reference evidence="1 2" key="1">
    <citation type="submission" date="2018-05" db="EMBL/GenBank/DDBJ databases">
        <title>Mucilaginibacter hurinus sp. nov., isolated from briquette warehouse soil.</title>
        <authorList>
            <person name="Choi L."/>
        </authorList>
    </citation>
    <scope>NUCLEOTIDE SEQUENCE [LARGE SCALE GENOMIC DNA]</scope>
    <source>
        <strain evidence="1 2">ZR32</strain>
    </source>
</reference>
<evidence type="ECO:0000313" key="2">
    <source>
        <dbReference type="Proteomes" id="UP000253209"/>
    </source>
</evidence>
<evidence type="ECO:0008006" key="3">
    <source>
        <dbReference type="Google" id="ProtNLM"/>
    </source>
</evidence>
<dbReference type="InterPro" id="IPR011047">
    <property type="entry name" value="Quinoprotein_ADH-like_sf"/>
</dbReference>
<dbReference type="AlphaFoldDB" id="A0A367GPZ3"/>
<comment type="caution">
    <text evidence="1">The sequence shown here is derived from an EMBL/GenBank/DDBJ whole genome shotgun (WGS) entry which is preliminary data.</text>
</comment>
<keyword evidence="2" id="KW-1185">Reference proteome</keyword>
<dbReference type="RefSeq" id="WP_114004443.1">
    <property type="nucleotide sequence ID" value="NZ_QGDC01000003.1"/>
</dbReference>
<protein>
    <recommendedName>
        <fullName evidence="3">DUF4374 domain-containing protein</fullName>
    </recommendedName>
</protein>
<sequence length="385" mass="41609">MRFKLIPLIASVACALASCKKDIPARPAAAFNDLNGGNKIPMAATIPPQLLLVKGVGGMGEDEGRKIAIDAAGNVTVFGTFQQTVDFNPGGGVKSLTAPAGATAIFRQKFSSTGIFQDANSYGAATGKELFARDKDGNIYELGYEGDPGQHGFGTVKLTVFKYNDAGQLLKKVSLGNRYGAANNPRNILVDVDNNIVIHYWNELYKYTTNGALLWKKWIDPLQYLHLDRYGNIFNFSNGILKKYDKSGNLLLEKKTGGNTTAITFDFAGNIYLTGTIWGPGDFDPGQGKYELNGETGPAPGYGYGYIYDMFVQKLDANGNFIWARLGGFADPKCIALSANADYIYVSGSISYAAEFNTVAGKITLNSKSGDEGKDIVIMAFKQYK</sequence>
<dbReference type="PANTHER" id="PTHR35580">
    <property type="entry name" value="CELL SURFACE GLYCOPROTEIN (S-LAYER PROTEIN)-LIKE PROTEIN"/>
    <property type="match status" value="1"/>
</dbReference>
<proteinExistence type="predicted"/>
<dbReference type="Proteomes" id="UP000253209">
    <property type="component" value="Unassembled WGS sequence"/>
</dbReference>
<dbReference type="PROSITE" id="PS51257">
    <property type="entry name" value="PROKAR_LIPOPROTEIN"/>
    <property type="match status" value="1"/>
</dbReference>
<evidence type="ECO:0000313" key="1">
    <source>
        <dbReference type="EMBL" id="RCH55527.1"/>
    </source>
</evidence>
<organism evidence="1 2">
    <name type="scientific">Mucilaginibacter hurinus</name>
    <dbReference type="NCBI Taxonomy" id="2201324"/>
    <lineage>
        <taxon>Bacteria</taxon>
        <taxon>Pseudomonadati</taxon>
        <taxon>Bacteroidota</taxon>
        <taxon>Sphingobacteriia</taxon>
        <taxon>Sphingobacteriales</taxon>
        <taxon>Sphingobacteriaceae</taxon>
        <taxon>Mucilaginibacter</taxon>
    </lineage>
</organism>
<dbReference type="SUPFAM" id="SSF50998">
    <property type="entry name" value="Quinoprotein alcohol dehydrogenase-like"/>
    <property type="match status" value="1"/>
</dbReference>